<dbReference type="PANTHER" id="PTHR41533">
    <property type="entry name" value="L,D-TRANSPEPTIDASE HI_1667-RELATED"/>
    <property type="match status" value="1"/>
</dbReference>
<feature type="domain" description="L,D-TPase catalytic" evidence="9">
    <location>
        <begin position="303"/>
        <end position="473"/>
    </location>
</feature>
<comment type="similarity">
    <text evidence="2">Belongs to the YkuD family.</text>
</comment>
<dbReference type="SUPFAM" id="SSF141523">
    <property type="entry name" value="L,D-transpeptidase catalytic domain-like"/>
    <property type="match status" value="1"/>
</dbReference>
<keyword evidence="4 7" id="KW-0133">Cell shape</keyword>
<keyword evidence="3" id="KW-0808">Transferase</keyword>
<evidence type="ECO:0000256" key="2">
    <source>
        <dbReference type="ARBA" id="ARBA00005992"/>
    </source>
</evidence>
<evidence type="ECO:0000256" key="3">
    <source>
        <dbReference type="ARBA" id="ARBA00022679"/>
    </source>
</evidence>
<dbReference type="Pfam" id="PF20142">
    <property type="entry name" value="Scaffold"/>
    <property type="match status" value="1"/>
</dbReference>
<keyword evidence="11" id="KW-1185">Reference proteome</keyword>
<dbReference type="EMBL" id="CP073346">
    <property type="protein sequence ID" value="UTW09704.1"/>
    <property type="molecule type" value="Genomic_DNA"/>
</dbReference>
<dbReference type="Gene3D" id="2.40.440.10">
    <property type="entry name" value="L,D-transpeptidase catalytic domain-like"/>
    <property type="match status" value="1"/>
</dbReference>
<dbReference type="Proteomes" id="UP001059672">
    <property type="component" value="Chromosome"/>
</dbReference>
<proteinExistence type="inferred from homology"/>
<keyword evidence="8" id="KW-0732">Signal</keyword>
<evidence type="ECO:0000256" key="8">
    <source>
        <dbReference type="SAM" id="SignalP"/>
    </source>
</evidence>
<evidence type="ECO:0000256" key="1">
    <source>
        <dbReference type="ARBA" id="ARBA00004752"/>
    </source>
</evidence>
<evidence type="ECO:0000256" key="6">
    <source>
        <dbReference type="ARBA" id="ARBA00023316"/>
    </source>
</evidence>
<comment type="pathway">
    <text evidence="1 7">Cell wall biogenesis; peptidoglycan biosynthesis.</text>
</comment>
<feature type="signal peptide" evidence="8">
    <location>
        <begin position="1"/>
        <end position="23"/>
    </location>
</feature>
<dbReference type="InterPro" id="IPR038063">
    <property type="entry name" value="Transpep_catalytic_dom"/>
</dbReference>
<dbReference type="SUPFAM" id="SSF47090">
    <property type="entry name" value="PGBD-like"/>
    <property type="match status" value="1"/>
</dbReference>
<keyword evidence="5 7" id="KW-0573">Peptidoglycan synthesis</keyword>
<name>A0ABY5HCK5_9PSED</name>
<feature type="active site" description="Proton donor/acceptor" evidence="7">
    <location>
        <position position="431"/>
    </location>
</feature>
<dbReference type="InterPro" id="IPR036365">
    <property type="entry name" value="PGBD-like_sf"/>
</dbReference>
<gene>
    <name evidence="10" type="ORF">KDW96_10525</name>
</gene>
<organism evidence="10 11">
    <name type="scientific">Pseudomonas benzenivorans</name>
    <dbReference type="NCBI Taxonomy" id="556533"/>
    <lineage>
        <taxon>Bacteria</taxon>
        <taxon>Pseudomonadati</taxon>
        <taxon>Pseudomonadota</taxon>
        <taxon>Gammaproteobacteria</taxon>
        <taxon>Pseudomonadales</taxon>
        <taxon>Pseudomonadaceae</taxon>
        <taxon>Pseudomonas</taxon>
    </lineage>
</organism>
<evidence type="ECO:0000313" key="10">
    <source>
        <dbReference type="EMBL" id="UTW09704.1"/>
    </source>
</evidence>
<dbReference type="PROSITE" id="PS52029">
    <property type="entry name" value="LD_TPASE"/>
    <property type="match status" value="1"/>
</dbReference>
<evidence type="ECO:0000256" key="4">
    <source>
        <dbReference type="ARBA" id="ARBA00022960"/>
    </source>
</evidence>
<sequence>MYKKTAHGLITGCLLLAAAGAHGAGAELTDTLRQTLEQRPDACAPGLAASELAPLAPLHALYAGQAFTPLWQDSARRAALLNELGHLLDDGLDPSDYPLDWPVQGASAPVQRRVCADLLISRSYLQALQHLAQGRLPQESFEPFWRAPQSASPTSRPSLLNLAWRGLDAPAAAFAAARPSLPQYQALRRAYAERRRQPLKRWAPIPPGRLLRPGVRDDRVVLLAARLAVSGDLSERPQGDARLYEPSLLAAVQRFQKRHGLQADGLVGPDTLEALNTPARARLGQLRVNLERWRWLAGDIEGETLLVDIAGGLLSYYRDQQLRWQGRTVVGRADRQTPQLKSLVSRLTLNPTWTVPPTILREDKLPEILRDPTYLEREQLRVLDYDGQPLDPAGIDWENPGRIILRQDAGPDNPLGQLAIRFPNPFSVYLHDTPSQHLFAKSPRAFSSGCVRIEGILELLQSLLPAEDCAEIDRRLASKRTQNYPIRRRLPIVMAYWTAHVNPDGALILRNDIYARDARLLAALEKPGH</sequence>
<dbReference type="InterPro" id="IPR036366">
    <property type="entry name" value="PGBDSf"/>
</dbReference>
<dbReference type="InterPro" id="IPR052905">
    <property type="entry name" value="LD-transpeptidase_YkuD-like"/>
</dbReference>
<reference evidence="10" key="1">
    <citation type="submission" date="2021-04" db="EMBL/GenBank/DDBJ databases">
        <title>Oceanospirillales bacteria with DddD are important DMSP degraders in coastal seawater.</title>
        <authorList>
            <person name="Liu J."/>
        </authorList>
    </citation>
    <scope>NUCLEOTIDE SEQUENCE</scope>
    <source>
        <strain evidence="10">D13-4</strain>
    </source>
</reference>
<feature type="active site" description="Nucleophile" evidence="7">
    <location>
        <position position="450"/>
    </location>
</feature>
<dbReference type="PANTHER" id="PTHR41533:SF2">
    <property type="entry name" value="BLR7131 PROTEIN"/>
    <property type="match status" value="1"/>
</dbReference>
<dbReference type="InterPro" id="IPR045380">
    <property type="entry name" value="LD_TPept_scaffold_dom"/>
</dbReference>
<evidence type="ECO:0000313" key="11">
    <source>
        <dbReference type="Proteomes" id="UP001059672"/>
    </source>
</evidence>
<dbReference type="RefSeq" id="WP_255840362.1">
    <property type="nucleotide sequence ID" value="NZ_CP073346.1"/>
</dbReference>
<accession>A0ABY5HCK5</accession>
<evidence type="ECO:0000256" key="7">
    <source>
        <dbReference type="PROSITE-ProRule" id="PRU01373"/>
    </source>
</evidence>
<dbReference type="CDD" id="cd16913">
    <property type="entry name" value="YkuD_like"/>
    <property type="match status" value="1"/>
</dbReference>
<keyword evidence="6 7" id="KW-0961">Cell wall biogenesis/degradation</keyword>
<feature type="chain" id="PRO_5046958328" evidence="8">
    <location>
        <begin position="24"/>
        <end position="529"/>
    </location>
</feature>
<dbReference type="Pfam" id="PF03734">
    <property type="entry name" value="YkuD"/>
    <property type="match status" value="1"/>
</dbReference>
<dbReference type="Gene3D" id="1.10.101.10">
    <property type="entry name" value="PGBD-like superfamily/PGBD"/>
    <property type="match status" value="1"/>
</dbReference>
<dbReference type="InterPro" id="IPR002477">
    <property type="entry name" value="Peptidoglycan-bd-like"/>
</dbReference>
<dbReference type="InterPro" id="IPR005490">
    <property type="entry name" value="LD_TPept_cat_dom"/>
</dbReference>
<protein>
    <submittedName>
        <fullName evidence="10">L,D-transpeptidase family protein</fullName>
    </submittedName>
</protein>
<evidence type="ECO:0000256" key="5">
    <source>
        <dbReference type="ARBA" id="ARBA00022984"/>
    </source>
</evidence>
<evidence type="ECO:0000259" key="9">
    <source>
        <dbReference type="PROSITE" id="PS52029"/>
    </source>
</evidence>
<dbReference type="Pfam" id="PF01471">
    <property type="entry name" value="PG_binding_1"/>
    <property type="match status" value="1"/>
</dbReference>